<evidence type="ECO:0000259" key="4">
    <source>
        <dbReference type="Pfam" id="PF13005"/>
    </source>
</evidence>
<dbReference type="Pfam" id="PF13007">
    <property type="entry name" value="LZ_Tnp_IS66"/>
    <property type="match status" value="1"/>
</dbReference>
<name>A0A225NAQ2_9RHOB</name>
<feature type="domain" description="Transposase IS66 central" evidence="3">
    <location>
        <begin position="187"/>
        <end position="484"/>
    </location>
</feature>
<dbReference type="EMBL" id="AQQR01000051">
    <property type="protein sequence ID" value="OWU66402.1"/>
    <property type="molecule type" value="Genomic_DNA"/>
</dbReference>
<evidence type="ECO:0000313" key="8">
    <source>
        <dbReference type="Proteomes" id="UP000215377"/>
    </source>
</evidence>
<gene>
    <name evidence="7" type="ORF">ATO3_28075</name>
</gene>
<dbReference type="InterPro" id="IPR039552">
    <property type="entry name" value="IS66_C"/>
</dbReference>
<dbReference type="PANTHER" id="PTHR33678">
    <property type="entry name" value="BLL1576 PROTEIN"/>
    <property type="match status" value="1"/>
</dbReference>
<dbReference type="InterPro" id="IPR004291">
    <property type="entry name" value="Transposase_IS66_central"/>
</dbReference>
<dbReference type="NCBIfam" id="NF033517">
    <property type="entry name" value="transpos_IS66"/>
    <property type="match status" value="1"/>
</dbReference>
<dbReference type="Proteomes" id="UP000215377">
    <property type="component" value="Unassembled WGS sequence"/>
</dbReference>
<reference evidence="7 8" key="1">
    <citation type="submission" date="2013-04" db="EMBL/GenBank/DDBJ databases">
        <title>Oceanicola sp. 22II1-22F33 Genome Sequencing.</title>
        <authorList>
            <person name="Lai Q."/>
            <person name="Li G."/>
            <person name="Shao Z."/>
        </authorList>
    </citation>
    <scope>NUCLEOTIDE SEQUENCE [LARGE SCALE GENOMIC DNA]</scope>
    <source>
        <strain evidence="7 8">22II1-22F33</strain>
    </source>
</reference>
<accession>A0A225NAQ2</accession>
<proteinExistence type="predicted"/>
<protein>
    <submittedName>
        <fullName evidence="7">Transposase</fullName>
    </submittedName>
</protein>
<dbReference type="PANTHER" id="PTHR33678:SF1">
    <property type="entry name" value="BLL1576 PROTEIN"/>
    <property type="match status" value="1"/>
</dbReference>
<dbReference type="OrthoDB" id="9800877at2"/>
<dbReference type="Pfam" id="PF03050">
    <property type="entry name" value="DDE_Tnp_IS66"/>
    <property type="match status" value="1"/>
</dbReference>
<evidence type="ECO:0000256" key="1">
    <source>
        <dbReference type="SAM" id="Coils"/>
    </source>
</evidence>
<feature type="domain" description="Transposase IS66 zinc-finger binding" evidence="4">
    <location>
        <begin position="131"/>
        <end position="173"/>
    </location>
</feature>
<dbReference type="GeneID" id="92506649"/>
<keyword evidence="1" id="KW-0175">Coiled coil</keyword>
<dbReference type="RefSeq" id="WP_007803542.1">
    <property type="nucleotide sequence ID" value="NZ_AQQR01000051.1"/>
</dbReference>
<dbReference type="AlphaFoldDB" id="A0A225NAQ2"/>
<comment type="caution">
    <text evidence="7">The sequence shown here is derived from an EMBL/GenBank/DDBJ whole genome shotgun (WGS) entry which is preliminary data.</text>
</comment>
<dbReference type="InterPro" id="IPR024474">
    <property type="entry name" value="Znf_dom_IS66"/>
</dbReference>
<evidence type="ECO:0000259" key="3">
    <source>
        <dbReference type="Pfam" id="PF03050"/>
    </source>
</evidence>
<evidence type="ECO:0000256" key="2">
    <source>
        <dbReference type="SAM" id="MobiDB-lite"/>
    </source>
</evidence>
<dbReference type="Pfam" id="PF13817">
    <property type="entry name" value="DDE_Tnp_IS66_C"/>
    <property type="match status" value="1"/>
</dbReference>
<feature type="domain" description="Transposase IS66 C-terminal" evidence="6">
    <location>
        <begin position="491"/>
        <end position="528"/>
    </location>
</feature>
<feature type="domain" description="Transposase TnpC homeodomain" evidence="5">
    <location>
        <begin position="50"/>
        <end position="124"/>
    </location>
</feature>
<feature type="region of interest" description="Disordered" evidence="2">
    <location>
        <begin position="88"/>
        <end position="119"/>
    </location>
</feature>
<evidence type="ECO:0000259" key="6">
    <source>
        <dbReference type="Pfam" id="PF13817"/>
    </source>
</evidence>
<evidence type="ECO:0000259" key="5">
    <source>
        <dbReference type="Pfam" id="PF13007"/>
    </source>
</evidence>
<sequence>MSEASSLPPDDPAKLRAMIAALEAENAAMRAETTRLTAVLKAHEALVQALQIRIAKLQRQKFGASSEKIEREIEQLELALEALEVAASAAREPEEEPEAEPAVAEPAPMRRKPKVSEATPRERIVLDPGDACPACGGELRLVGEDMSEILELISARLKVIETARPKKSCRRCEKITQTPAPARPIPRSMAGPGLLAHILVSKFDDHLPLYRQNEIFARMGADIPASTLVDWCGQGVRVLSPLVARIRADVMTADRLHADDTPVRVLDRSKRLEGLGKGVKEGRIWTYLRDDRPWGGTAPPGVAYFFSPDRKSAHPHRHLAEFSGILQADAYTGFKALYEPDATGVVRIREAACWAHLRRDFHDVWIGTKSEIAREALDRIGALYDIEREITGCSAEERRRVRQTRTRPLAEDFKAWSEAQLGRVSGKSALAKAFRYALHRWPSFTLFLENGRVAIDNNPAERAIKPVVIGRKNWLFAGADAGGETLAEAMTIIESAKLSGHDPEAYMADILARIGDHKINRLDELLPWNWVPQSKEAKAVA</sequence>
<dbReference type="InterPro" id="IPR024463">
    <property type="entry name" value="Transposase_TnpC_homeodom"/>
</dbReference>
<keyword evidence="8" id="KW-1185">Reference proteome</keyword>
<dbReference type="InterPro" id="IPR052344">
    <property type="entry name" value="Transposase-related"/>
</dbReference>
<feature type="coiled-coil region" evidence="1">
    <location>
        <begin position="40"/>
        <end position="86"/>
    </location>
</feature>
<evidence type="ECO:0000313" key="7">
    <source>
        <dbReference type="EMBL" id="OWU66402.1"/>
    </source>
</evidence>
<organism evidence="7 8">
    <name type="scientific">Marinibacterium profundimaris</name>
    <dbReference type="NCBI Taxonomy" id="1679460"/>
    <lineage>
        <taxon>Bacteria</taxon>
        <taxon>Pseudomonadati</taxon>
        <taxon>Pseudomonadota</taxon>
        <taxon>Alphaproteobacteria</taxon>
        <taxon>Rhodobacterales</taxon>
        <taxon>Paracoccaceae</taxon>
        <taxon>Marinibacterium</taxon>
    </lineage>
</organism>
<dbReference type="Pfam" id="PF13005">
    <property type="entry name" value="zf-IS66"/>
    <property type="match status" value="1"/>
</dbReference>